<dbReference type="HOGENOM" id="CLU_005070_4_1_3"/>
<dbReference type="STRING" id="1140.Synpcc7942_0260"/>
<dbReference type="GO" id="GO:0016887">
    <property type="term" value="F:ATP hydrolysis activity"/>
    <property type="evidence" value="ECO:0007669"/>
    <property type="project" value="InterPro"/>
</dbReference>
<dbReference type="OrthoDB" id="9803641at2"/>
<accession>Q31RM7</accession>
<name>Q31RM7_SYNE7</name>
<evidence type="ECO:0000313" key="14">
    <source>
        <dbReference type="EMBL" id="ABB56292.1"/>
    </source>
</evidence>
<keyword evidence="5 11" id="KW-0067">ATP-binding</keyword>
<evidence type="ECO:0000256" key="6">
    <source>
        <dbReference type="ARBA" id="ARBA00023016"/>
    </source>
</evidence>
<dbReference type="BioCyc" id="MetaCyc:SYNPCC7942_0260-MONOMER"/>
<dbReference type="Gene3D" id="1.10.8.60">
    <property type="match status" value="2"/>
</dbReference>
<comment type="subunit">
    <text evidence="9">Homohexamer. The oligomerization is ATP-dependent.</text>
</comment>
<reference evidence="15" key="1">
    <citation type="submission" date="2005-08" db="EMBL/GenBank/DDBJ databases">
        <title>Complete sequence of chromosome 1 of Synechococcus elongatus PCC 7942.</title>
        <authorList>
            <consortium name="US DOE Joint Genome Institute"/>
            <person name="Copeland A."/>
            <person name="Lucas S."/>
            <person name="Lapidus A."/>
            <person name="Barry K."/>
            <person name="Detter J.C."/>
            <person name="Glavina T."/>
            <person name="Hammon N."/>
            <person name="Israni S."/>
            <person name="Pitluck S."/>
            <person name="Schmutz J."/>
            <person name="Larimer F."/>
            <person name="Land M."/>
            <person name="Kyrpides N."/>
            <person name="Lykidis A."/>
            <person name="Richardson P."/>
        </authorList>
    </citation>
    <scope>NUCLEOTIDE SEQUENCE [LARGE SCALE GENOMIC DNA]</scope>
    <source>
        <strain evidence="15">ATCC 33912 / PCC 7942 / FACHB-805</strain>
    </source>
</reference>
<dbReference type="CDD" id="cd19499">
    <property type="entry name" value="RecA-like_ClpB_Hsp104-like"/>
    <property type="match status" value="1"/>
</dbReference>
<comment type="subcellular location">
    <subcellularLocation>
        <location evidence="1">Cytoplasm</location>
    </subcellularLocation>
</comment>
<dbReference type="SUPFAM" id="SSF81923">
    <property type="entry name" value="Double Clp-N motif"/>
    <property type="match status" value="1"/>
</dbReference>
<proteinExistence type="inferred from homology"/>
<evidence type="ECO:0000256" key="3">
    <source>
        <dbReference type="ARBA" id="ARBA00022737"/>
    </source>
</evidence>
<dbReference type="InterPro" id="IPR041546">
    <property type="entry name" value="ClpA/ClpB_AAA_lid"/>
</dbReference>
<dbReference type="InterPro" id="IPR001270">
    <property type="entry name" value="ClpA/B"/>
</dbReference>
<dbReference type="eggNOG" id="COG0542">
    <property type="taxonomic scope" value="Bacteria"/>
</dbReference>
<keyword evidence="3 10" id="KW-0677">Repeat</keyword>
<dbReference type="PROSITE" id="PS00870">
    <property type="entry name" value="CLPAB_1"/>
    <property type="match status" value="1"/>
</dbReference>
<evidence type="ECO:0000259" key="13">
    <source>
        <dbReference type="PROSITE" id="PS51903"/>
    </source>
</evidence>
<dbReference type="InterPro" id="IPR027417">
    <property type="entry name" value="P-loop_NTPase"/>
</dbReference>
<dbReference type="InterPro" id="IPR028299">
    <property type="entry name" value="ClpA/B_CS2"/>
</dbReference>
<dbReference type="GO" id="GO:0034605">
    <property type="term" value="P:cellular response to heat"/>
    <property type="evidence" value="ECO:0007669"/>
    <property type="project" value="TreeGrafter"/>
</dbReference>
<dbReference type="PROSITE" id="PS51903">
    <property type="entry name" value="CLP_R"/>
    <property type="match status" value="1"/>
</dbReference>
<dbReference type="InterPro" id="IPR003959">
    <property type="entry name" value="ATPase_AAA_core"/>
</dbReference>
<evidence type="ECO:0000256" key="10">
    <source>
        <dbReference type="PROSITE-ProRule" id="PRU01251"/>
    </source>
</evidence>
<dbReference type="FunFam" id="1.10.8.60:FF:000017">
    <property type="entry name" value="ATP-dependent chaperone ClpB"/>
    <property type="match status" value="1"/>
</dbReference>
<dbReference type="InterPro" id="IPR036628">
    <property type="entry name" value="Clp_N_dom_sf"/>
</dbReference>
<evidence type="ECO:0000259" key="12">
    <source>
        <dbReference type="PROSITE" id="PS50151"/>
    </source>
</evidence>
<dbReference type="PROSITE" id="PS00871">
    <property type="entry name" value="CLPAB_2"/>
    <property type="match status" value="1"/>
</dbReference>
<dbReference type="InterPro" id="IPR019489">
    <property type="entry name" value="Clp_ATPase_C"/>
</dbReference>
<dbReference type="PANTHER" id="PTHR11638:SF155">
    <property type="entry name" value="CHAPERONE PROTEIN CLPC1, CHLOROPLASTIC-LIKE"/>
    <property type="match status" value="1"/>
</dbReference>
<dbReference type="InterPro" id="IPR001943">
    <property type="entry name" value="UVR_dom"/>
</dbReference>
<keyword evidence="15" id="KW-1185">Reference proteome</keyword>
<dbReference type="SUPFAM" id="SSF52540">
    <property type="entry name" value="P-loop containing nucleoside triphosphate hydrolases"/>
    <property type="match status" value="2"/>
</dbReference>
<dbReference type="Pfam" id="PF02861">
    <property type="entry name" value="Clp_N"/>
    <property type="match status" value="1"/>
</dbReference>
<evidence type="ECO:0000313" key="15">
    <source>
        <dbReference type="Proteomes" id="UP000889800"/>
    </source>
</evidence>
<dbReference type="InterPro" id="IPR018368">
    <property type="entry name" value="ClpA/B_CS1"/>
</dbReference>
<dbReference type="Pfam" id="PF10431">
    <property type="entry name" value="ClpB_D2-small"/>
    <property type="match status" value="1"/>
</dbReference>
<dbReference type="EMBL" id="CP000100">
    <property type="protein sequence ID" value="ABB56292.1"/>
    <property type="molecule type" value="Genomic_DNA"/>
</dbReference>
<evidence type="ECO:0000256" key="9">
    <source>
        <dbReference type="ARBA" id="ARBA00026057"/>
    </source>
</evidence>
<dbReference type="InterPro" id="IPR003593">
    <property type="entry name" value="AAA+_ATPase"/>
</dbReference>
<feature type="domain" description="Clp R" evidence="13">
    <location>
        <begin position="2"/>
        <end position="144"/>
    </location>
</feature>
<dbReference type="PROSITE" id="PS50151">
    <property type="entry name" value="UVR"/>
    <property type="match status" value="1"/>
</dbReference>
<evidence type="ECO:0000256" key="8">
    <source>
        <dbReference type="ARBA" id="ARBA00023186"/>
    </source>
</evidence>
<keyword evidence="6" id="KW-0346">Stress response</keyword>
<dbReference type="Proteomes" id="UP000889800">
    <property type="component" value="Chromosome"/>
</dbReference>
<comment type="similarity">
    <text evidence="2 11">Belongs to the ClpA/ClpB family.</text>
</comment>
<dbReference type="GO" id="GO:0005737">
    <property type="term" value="C:cytoplasm"/>
    <property type="evidence" value="ECO:0007669"/>
    <property type="project" value="UniProtKB-SubCell"/>
</dbReference>
<dbReference type="FunFam" id="3.40.50.300:FF:000025">
    <property type="entry name" value="ATP-dependent Clp protease subunit"/>
    <property type="match status" value="1"/>
</dbReference>
<dbReference type="SMR" id="Q31RM7"/>
<dbReference type="AlphaFoldDB" id="Q31RM7"/>
<dbReference type="SMART" id="SM01086">
    <property type="entry name" value="ClpB_D2-small"/>
    <property type="match status" value="1"/>
</dbReference>
<dbReference type="FunFam" id="1.10.1780.10:FF:000004">
    <property type="entry name" value="ATP-dependent Clp protease ATP-binding subunit ClpC"/>
    <property type="match status" value="1"/>
</dbReference>
<evidence type="ECO:0000256" key="1">
    <source>
        <dbReference type="ARBA" id="ARBA00004496"/>
    </source>
</evidence>
<dbReference type="Pfam" id="PF17871">
    <property type="entry name" value="AAA_lid_9"/>
    <property type="match status" value="1"/>
</dbReference>
<feature type="domain" description="UVR" evidence="12">
    <location>
        <begin position="416"/>
        <end position="451"/>
    </location>
</feature>
<keyword evidence="4 11" id="KW-0547">Nucleotide-binding</keyword>
<sequence length="824" mass="91270">MFERFTEKAIKVIMLAQEEARRLGHNFVGTEQILLGLIGEGTGVAAKVLKSMGVNLKDARIEVEKIIGRGSGFVAVEIPFTPRAKRVLELSLEEARQLGHNYIGTEHLLLGLIREGEGVAARVLENLGVDLSKVRTQVIRMLGETAEVSTGGGQGRTKTPTLDEFGSNLTQQAADGKLDPVVGRQKEIERVIQILGRRTKNNPVLIGEPGVGKTAIAEGLAQRIATGDIPDILEDKRVVTLDIGLLVAGTKYRGEFEERLKKIMDEIRSAGNVILVIDEVHTLIGAGAAEGAIDAANILKPALARGELQCIGATTLDEYRKHIERDAALERRFQPVMVGEPSVDDTIEILRGLRERYEQHHKLKIADEALEAAAKLADRYISDRFLPDKAIDLIDEAGSRVRLMNSQLPPAAKELDKELRQVLKDKDDAVRSQDFDKAGELRDREMEIKTQIRSIAQSKKADGTSSTDDSPIVTEEDIAHIVASWTGVPVNKLTESESTKLLNMEETLHSRLIGQDEAVKAVSRAIRRARVGLKNPNRPIASFIFSGPTGVGKTELTKALAAYFFGSEEAMIRLDMSEYMERHTVSKLIGSPPGYVGYNEGGQLTEAVRRRPYTVVLLDEIEKAHPDVFNLLLQLLEDGRLTDAKGRTVDFKNTLIILTSNIGSKVIEKGGGGLGFEFSGVDEAENQYNRIRSLVNEELKQYFRPEFLNRLDEIIVFRQLNKEEVKEIADIMLREVFGRMLEKGISLSVTEKFKDRLVEEGYNPSYGARPLRRAIMRLLEDSLAEEFLSGKLREGDTAVVDIGEEGKVQVLAQEKRELLPQAVD</sequence>
<dbReference type="FunFam" id="3.40.50.300:FF:000010">
    <property type="entry name" value="Chaperone clpB 1, putative"/>
    <property type="match status" value="1"/>
</dbReference>
<dbReference type="Gene3D" id="1.10.1780.10">
    <property type="entry name" value="Clp, N-terminal domain"/>
    <property type="match status" value="1"/>
</dbReference>
<dbReference type="GeneID" id="72429074"/>
<gene>
    <name evidence="14" type="ordered locus">Synpcc7942_0260</name>
</gene>
<dbReference type="GO" id="GO:0005524">
    <property type="term" value="F:ATP binding"/>
    <property type="evidence" value="ECO:0007669"/>
    <property type="project" value="UniProtKB-KW"/>
</dbReference>
<evidence type="ECO:0000256" key="11">
    <source>
        <dbReference type="RuleBase" id="RU004432"/>
    </source>
</evidence>
<dbReference type="Pfam" id="PF00004">
    <property type="entry name" value="AAA"/>
    <property type="match status" value="1"/>
</dbReference>
<dbReference type="Gene3D" id="3.40.50.300">
    <property type="entry name" value="P-loop containing nucleotide triphosphate hydrolases"/>
    <property type="match status" value="2"/>
</dbReference>
<dbReference type="PaxDb" id="1140-Synpcc7942_0260"/>
<dbReference type="RefSeq" id="WP_011377512.1">
    <property type="nucleotide sequence ID" value="NC_007604.1"/>
</dbReference>
<dbReference type="PRINTS" id="PR00300">
    <property type="entry name" value="CLPPROTEASEA"/>
</dbReference>
<dbReference type="Gene3D" id="4.10.860.10">
    <property type="entry name" value="UVR domain"/>
    <property type="match status" value="1"/>
</dbReference>
<dbReference type="Pfam" id="PF07724">
    <property type="entry name" value="AAA_2"/>
    <property type="match status" value="1"/>
</dbReference>
<dbReference type="KEGG" id="syf:Synpcc7942_0260"/>
<keyword evidence="7" id="KW-0175">Coiled coil</keyword>
<evidence type="ECO:0000256" key="4">
    <source>
        <dbReference type="ARBA" id="ARBA00022741"/>
    </source>
</evidence>
<keyword evidence="8 11" id="KW-0143">Chaperone</keyword>
<dbReference type="CDD" id="cd00009">
    <property type="entry name" value="AAA"/>
    <property type="match status" value="1"/>
</dbReference>
<dbReference type="SMART" id="SM00382">
    <property type="entry name" value="AAA"/>
    <property type="match status" value="2"/>
</dbReference>
<evidence type="ECO:0000256" key="5">
    <source>
        <dbReference type="ARBA" id="ARBA00022840"/>
    </source>
</evidence>
<organism evidence="14 15">
    <name type="scientific">Synechococcus elongatus (strain ATCC 33912 / PCC 7942 / FACHB-805)</name>
    <name type="common">Anacystis nidulans R2</name>
    <dbReference type="NCBI Taxonomy" id="1140"/>
    <lineage>
        <taxon>Bacteria</taxon>
        <taxon>Bacillati</taxon>
        <taxon>Cyanobacteriota</taxon>
        <taxon>Cyanophyceae</taxon>
        <taxon>Synechococcales</taxon>
        <taxon>Synechococcaceae</taxon>
        <taxon>Synechococcus</taxon>
    </lineage>
</organism>
<dbReference type="InterPro" id="IPR050130">
    <property type="entry name" value="ClpA_ClpB"/>
</dbReference>
<evidence type="ECO:0000256" key="2">
    <source>
        <dbReference type="ARBA" id="ARBA00008675"/>
    </source>
</evidence>
<protein>
    <submittedName>
        <fullName evidence="14">ATPase</fullName>
    </submittedName>
</protein>
<dbReference type="BioCyc" id="SYNEL:SYNPCC7942_0260-MONOMER"/>
<dbReference type="PANTHER" id="PTHR11638">
    <property type="entry name" value="ATP-DEPENDENT CLP PROTEASE"/>
    <property type="match status" value="1"/>
</dbReference>
<dbReference type="InterPro" id="IPR004176">
    <property type="entry name" value="Clp_R_N"/>
</dbReference>
<evidence type="ECO:0000256" key="7">
    <source>
        <dbReference type="ARBA" id="ARBA00023054"/>
    </source>
</evidence>